<gene>
    <name evidence="2" type="ORF">LCGC14_2835640</name>
</gene>
<evidence type="ECO:0000256" key="1">
    <source>
        <dbReference type="SAM" id="MobiDB-lite"/>
    </source>
</evidence>
<feature type="region of interest" description="Disordered" evidence="1">
    <location>
        <begin position="186"/>
        <end position="221"/>
    </location>
</feature>
<organism evidence="2">
    <name type="scientific">marine sediment metagenome</name>
    <dbReference type="NCBI Taxonomy" id="412755"/>
    <lineage>
        <taxon>unclassified sequences</taxon>
        <taxon>metagenomes</taxon>
        <taxon>ecological metagenomes</taxon>
    </lineage>
</organism>
<feature type="compositionally biased region" description="Polar residues" evidence="1">
    <location>
        <begin position="197"/>
        <end position="212"/>
    </location>
</feature>
<accession>A0A0F8YCW1</accession>
<dbReference type="EMBL" id="LAZR01054125">
    <property type="protein sequence ID" value="KKK79223.1"/>
    <property type="molecule type" value="Genomic_DNA"/>
</dbReference>
<dbReference type="AlphaFoldDB" id="A0A0F8YCW1"/>
<reference evidence="2" key="1">
    <citation type="journal article" date="2015" name="Nature">
        <title>Complex archaea that bridge the gap between prokaryotes and eukaryotes.</title>
        <authorList>
            <person name="Spang A."/>
            <person name="Saw J.H."/>
            <person name="Jorgensen S.L."/>
            <person name="Zaremba-Niedzwiedzka K."/>
            <person name="Martijn J."/>
            <person name="Lind A.E."/>
            <person name="van Eijk R."/>
            <person name="Schleper C."/>
            <person name="Guy L."/>
            <person name="Ettema T.J."/>
        </authorList>
    </citation>
    <scope>NUCLEOTIDE SEQUENCE</scope>
</reference>
<evidence type="ECO:0000313" key="2">
    <source>
        <dbReference type="EMBL" id="KKK79223.1"/>
    </source>
</evidence>
<comment type="caution">
    <text evidence="2">The sequence shown here is derived from an EMBL/GenBank/DDBJ whole genome shotgun (WGS) entry which is preliminary data.</text>
</comment>
<protein>
    <submittedName>
        <fullName evidence="2">Uncharacterized protein</fullName>
    </submittedName>
</protein>
<feature type="non-terminal residue" evidence="2">
    <location>
        <position position="1"/>
    </location>
</feature>
<sequence length="221" mass="24285">RAVWEAYDPKDIQEMIMDDNISGALGLVTFFKSTQNQATGVTPQTQGVLPLASTTATATADASAKTDARSHYKGLTHTHTALNEIYRFIKWQTFQNALPETAKKLIGKKVFDFDPFADHAFKIVTEAIETSESKEVKINLYNQMFAQRAAIGNPNTLEVLNKIMIKQAKLMGDEFEEVATFDENAEFEPGAGGTPANVGQPTTNQSNVPQSGQERRVRATA</sequence>
<name>A0A0F8YCW1_9ZZZZ</name>
<proteinExistence type="predicted"/>